<name>A0A9N8ZXX6_9GLOM</name>
<sequence>MIGELYQSFEKRHHSSQKSHLAMYLSKITVMLGNDAPQKWSFIPCTIPGYSNGFYIINTTHNLALRYDLYTGEIMPSPLVFEKESFIWKRTPMNVWKDQDDYFLTPFKDSSRRLTTETIQIPIYDGNNGTFCTVNIVRLCGIAGTPRNQSWIFEEDPCEENSETSDVESPSVKVIEKKTDKNEKIVRIIDEVKEFIKFKWVFECIVKFAFFIIEKQK</sequence>
<protein>
    <submittedName>
        <fullName evidence="1">3729_t:CDS:1</fullName>
    </submittedName>
</protein>
<accession>A0A9N8ZXX6</accession>
<evidence type="ECO:0000313" key="2">
    <source>
        <dbReference type="Proteomes" id="UP000789508"/>
    </source>
</evidence>
<comment type="caution">
    <text evidence="1">The sequence shown here is derived from an EMBL/GenBank/DDBJ whole genome shotgun (WGS) entry which is preliminary data.</text>
</comment>
<organism evidence="1 2">
    <name type="scientific">Ambispora leptoticha</name>
    <dbReference type="NCBI Taxonomy" id="144679"/>
    <lineage>
        <taxon>Eukaryota</taxon>
        <taxon>Fungi</taxon>
        <taxon>Fungi incertae sedis</taxon>
        <taxon>Mucoromycota</taxon>
        <taxon>Glomeromycotina</taxon>
        <taxon>Glomeromycetes</taxon>
        <taxon>Archaeosporales</taxon>
        <taxon>Ambisporaceae</taxon>
        <taxon>Ambispora</taxon>
    </lineage>
</organism>
<dbReference type="OrthoDB" id="10352139at2759"/>
<dbReference type="Proteomes" id="UP000789508">
    <property type="component" value="Unassembled WGS sequence"/>
</dbReference>
<dbReference type="EMBL" id="CAJVPS010000827">
    <property type="protein sequence ID" value="CAG8510912.1"/>
    <property type="molecule type" value="Genomic_DNA"/>
</dbReference>
<proteinExistence type="predicted"/>
<dbReference type="AlphaFoldDB" id="A0A9N8ZXX6"/>
<reference evidence="1" key="1">
    <citation type="submission" date="2021-06" db="EMBL/GenBank/DDBJ databases">
        <authorList>
            <person name="Kallberg Y."/>
            <person name="Tangrot J."/>
            <person name="Rosling A."/>
        </authorList>
    </citation>
    <scope>NUCLEOTIDE SEQUENCE</scope>
    <source>
        <strain evidence="1">FL130A</strain>
    </source>
</reference>
<keyword evidence="2" id="KW-1185">Reference proteome</keyword>
<evidence type="ECO:0000313" key="1">
    <source>
        <dbReference type="EMBL" id="CAG8510912.1"/>
    </source>
</evidence>
<gene>
    <name evidence="1" type="ORF">ALEPTO_LOCUS3970</name>
</gene>